<protein>
    <submittedName>
        <fullName evidence="2">Zinc finger ZPR1-type domain-containing protein</fullName>
    </submittedName>
</protein>
<evidence type="ECO:0000313" key="1">
    <source>
        <dbReference type="Proteomes" id="UP000887576"/>
    </source>
</evidence>
<name>A0AC34QMK2_9BILA</name>
<sequence>MTEVETKEPTTDSNDKPIVFNDLNADDEDQAPMQIESYCMNCGENGITRLMCTRIPYYKQVIVMSFTCDHCGYRNTELQSGEAAQEFGTEIVLKASSKDDLNRQVVKSEYAQIEIPELDLVIPHKSQPGEISTVEGILMRVKEGLEQDQERRREIDPESAAKIDEFIVKVEQLRNMEKPFTIKLNDPSGNCFIQNPNPFHVDPHCITSHYYRKMEQNQLLGLVEDDPETDPEVLADREWKSYEDVKQEILHFTTDCPSCGARAETSMKPTDIPYFQTVIIMSTVCDHCGFKSNEVKSGGAFQPQGCKLTVKITDEYDLARDVLKSDTCSLEIPELEIEVGGGALCGRFTTVEGLLQATKDQLDEQSRFFMGDSAVEGSGKPLKHVLDGLQEVTELKKQATLILDDPAGNSYVQSLMAPMDDPKLIKEFYTRTFEQNDELGLNDMKTENYGEMEAIQEEDEKDD</sequence>
<reference evidence="2" key="1">
    <citation type="submission" date="2022-11" db="UniProtKB">
        <authorList>
            <consortium name="WormBaseParasite"/>
        </authorList>
    </citation>
    <scope>IDENTIFICATION</scope>
</reference>
<accession>A0AC34QMK2</accession>
<evidence type="ECO:0000313" key="2">
    <source>
        <dbReference type="WBParaSite" id="JU765_v2.g17824.t2"/>
    </source>
</evidence>
<dbReference type="Proteomes" id="UP000887576">
    <property type="component" value="Unplaced"/>
</dbReference>
<organism evidence="1 2">
    <name type="scientific">Panagrolaimus sp. JU765</name>
    <dbReference type="NCBI Taxonomy" id="591449"/>
    <lineage>
        <taxon>Eukaryota</taxon>
        <taxon>Metazoa</taxon>
        <taxon>Ecdysozoa</taxon>
        <taxon>Nematoda</taxon>
        <taxon>Chromadorea</taxon>
        <taxon>Rhabditida</taxon>
        <taxon>Tylenchina</taxon>
        <taxon>Panagrolaimomorpha</taxon>
        <taxon>Panagrolaimoidea</taxon>
        <taxon>Panagrolaimidae</taxon>
        <taxon>Panagrolaimus</taxon>
    </lineage>
</organism>
<proteinExistence type="predicted"/>
<dbReference type="WBParaSite" id="JU765_v2.g17824.t2">
    <property type="protein sequence ID" value="JU765_v2.g17824.t2"/>
    <property type="gene ID" value="JU765_v2.g17824"/>
</dbReference>